<reference evidence="2 3" key="2">
    <citation type="journal article" date="2013" name="PLoS Genet.">
        <title>Comparative genome structure, secondary metabolite, and effector coding capacity across Cochliobolus pathogens.</title>
        <authorList>
            <person name="Condon B.J."/>
            <person name="Leng Y."/>
            <person name="Wu D."/>
            <person name="Bushley K.E."/>
            <person name="Ohm R.A."/>
            <person name="Otillar R."/>
            <person name="Martin J."/>
            <person name="Schackwitz W."/>
            <person name="Grimwood J."/>
            <person name="MohdZainudin N."/>
            <person name="Xue C."/>
            <person name="Wang R."/>
            <person name="Manning V.A."/>
            <person name="Dhillon B."/>
            <person name="Tu Z.J."/>
            <person name="Steffenson B.J."/>
            <person name="Salamov A."/>
            <person name="Sun H."/>
            <person name="Lowry S."/>
            <person name="LaButti K."/>
            <person name="Han J."/>
            <person name="Copeland A."/>
            <person name="Lindquist E."/>
            <person name="Barry K."/>
            <person name="Schmutz J."/>
            <person name="Baker S.E."/>
            <person name="Ciuffetti L.M."/>
            <person name="Grigoriev I.V."/>
            <person name="Zhong S."/>
            <person name="Turgeon B.G."/>
        </authorList>
    </citation>
    <scope>NUCLEOTIDE SEQUENCE [LARGE SCALE GENOMIC DNA]</scope>
    <source>
        <strain evidence="3">28A</strain>
    </source>
</reference>
<dbReference type="RefSeq" id="XP_008023759.1">
    <property type="nucleotide sequence ID" value="XM_008025568.1"/>
</dbReference>
<dbReference type="HOGENOM" id="CLU_804520_0_0_1"/>
<evidence type="ECO:0000313" key="2">
    <source>
        <dbReference type="EMBL" id="EOA88629.1"/>
    </source>
</evidence>
<gene>
    <name evidence="2" type="ORF">SETTUDRAFT_38668</name>
</gene>
<keyword evidence="3" id="KW-1185">Reference proteome</keyword>
<dbReference type="AlphaFoldDB" id="R0KHE5"/>
<name>R0KHE5_EXST2</name>
<reference evidence="2 3" key="1">
    <citation type="journal article" date="2012" name="PLoS Pathog.">
        <title>Diverse lifestyles and strategies of plant pathogenesis encoded in the genomes of eighteen Dothideomycetes fungi.</title>
        <authorList>
            <person name="Ohm R.A."/>
            <person name="Feau N."/>
            <person name="Henrissat B."/>
            <person name="Schoch C.L."/>
            <person name="Horwitz B.A."/>
            <person name="Barry K.W."/>
            <person name="Condon B.J."/>
            <person name="Copeland A.C."/>
            <person name="Dhillon B."/>
            <person name="Glaser F."/>
            <person name="Hesse C.N."/>
            <person name="Kosti I."/>
            <person name="LaButti K."/>
            <person name="Lindquist E.A."/>
            <person name="Lucas S."/>
            <person name="Salamov A.A."/>
            <person name="Bradshaw R.E."/>
            <person name="Ciuffetti L."/>
            <person name="Hamelin R.C."/>
            <person name="Kema G.H.J."/>
            <person name="Lawrence C."/>
            <person name="Scott J.A."/>
            <person name="Spatafora J.W."/>
            <person name="Turgeon B.G."/>
            <person name="de Wit P.J.G.M."/>
            <person name="Zhong S."/>
            <person name="Goodwin S.B."/>
            <person name="Grigoriev I.V."/>
        </authorList>
    </citation>
    <scope>NUCLEOTIDE SEQUENCE [LARGE SCALE GENOMIC DNA]</scope>
    <source>
        <strain evidence="3">28A</strain>
    </source>
</reference>
<feature type="compositionally biased region" description="Low complexity" evidence="1">
    <location>
        <begin position="305"/>
        <end position="320"/>
    </location>
</feature>
<sequence>MQDEGAVQRASSYSQPGEGDCGQRGGLEVEVEEVVVMAQTRCVAEERRGGGGGGGGRRGARGLRGLCVERRDVFLLEMRLLGPGRGMGSAAKFGVRFQLGYAKSRQGCTEKGCRDETCCCCCCHGGQASDDDDDAGDDDDDAGGGATWKDDAAAAAAAVEAGRNSFRGRGQPMPWSSLSQAGVQCARVRQGRVRDDAAAQSGRSFCVAGCRYASLRHSPRMDRRCRALCTGRRVSPPPRRPHVRPLPSALAFAPRPRGLSNASARPEARDVFAVSSTVALVATTSLQPTAYSLQYTRTHTHTHTHAASPHAARPSPTSHSPYRRRLGKSLSTLVTWVIHGLLSLR</sequence>
<evidence type="ECO:0000256" key="1">
    <source>
        <dbReference type="SAM" id="MobiDB-lite"/>
    </source>
</evidence>
<evidence type="ECO:0000313" key="3">
    <source>
        <dbReference type="Proteomes" id="UP000016935"/>
    </source>
</evidence>
<proteinExistence type="predicted"/>
<organism evidence="2 3">
    <name type="scientific">Exserohilum turcicum (strain 28A)</name>
    <name type="common">Northern leaf blight fungus</name>
    <name type="synonym">Setosphaeria turcica</name>
    <dbReference type="NCBI Taxonomy" id="671987"/>
    <lineage>
        <taxon>Eukaryota</taxon>
        <taxon>Fungi</taxon>
        <taxon>Dikarya</taxon>
        <taxon>Ascomycota</taxon>
        <taxon>Pezizomycotina</taxon>
        <taxon>Dothideomycetes</taxon>
        <taxon>Pleosporomycetidae</taxon>
        <taxon>Pleosporales</taxon>
        <taxon>Pleosporineae</taxon>
        <taxon>Pleosporaceae</taxon>
        <taxon>Exserohilum</taxon>
    </lineage>
</organism>
<dbReference type="Proteomes" id="UP000016935">
    <property type="component" value="Unassembled WGS sequence"/>
</dbReference>
<feature type="region of interest" description="Disordered" evidence="1">
    <location>
        <begin position="298"/>
        <end position="322"/>
    </location>
</feature>
<feature type="region of interest" description="Disordered" evidence="1">
    <location>
        <begin position="1"/>
        <end position="24"/>
    </location>
</feature>
<accession>R0KHE5</accession>
<dbReference type="GeneID" id="19404377"/>
<protein>
    <submittedName>
        <fullName evidence="2">Uncharacterized protein</fullName>
    </submittedName>
</protein>
<dbReference type="EMBL" id="KB908537">
    <property type="protein sequence ID" value="EOA88629.1"/>
    <property type="molecule type" value="Genomic_DNA"/>
</dbReference>